<dbReference type="InterPro" id="IPR000719">
    <property type="entry name" value="Prot_kinase_dom"/>
</dbReference>
<dbReference type="Pfam" id="PF00069">
    <property type="entry name" value="Pkinase"/>
    <property type="match status" value="1"/>
</dbReference>
<evidence type="ECO:0000313" key="8">
    <source>
        <dbReference type="Proteomes" id="UP001228044"/>
    </source>
</evidence>
<dbReference type="EMBL" id="JAUHHC010000001">
    <property type="protein sequence ID" value="MDN3919640.1"/>
    <property type="molecule type" value="Genomic_DNA"/>
</dbReference>
<evidence type="ECO:0000256" key="1">
    <source>
        <dbReference type="ARBA" id="ARBA00022679"/>
    </source>
</evidence>
<keyword evidence="1" id="KW-0808">Transferase</keyword>
<name>A0ABT8DML5_9BURK</name>
<keyword evidence="5" id="KW-0472">Membrane</keyword>
<proteinExistence type="predicted"/>
<dbReference type="InterPro" id="IPR011009">
    <property type="entry name" value="Kinase-like_dom_sf"/>
</dbReference>
<gene>
    <name evidence="7" type="ORF">QWJ38_05010</name>
</gene>
<evidence type="ECO:0000259" key="6">
    <source>
        <dbReference type="PROSITE" id="PS50011"/>
    </source>
</evidence>
<dbReference type="PANTHER" id="PTHR43289">
    <property type="entry name" value="MITOGEN-ACTIVATED PROTEIN KINASE KINASE KINASE 20-RELATED"/>
    <property type="match status" value="1"/>
</dbReference>
<keyword evidence="2" id="KW-0547">Nucleotide-binding</keyword>
<evidence type="ECO:0000256" key="3">
    <source>
        <dbReference type="ARBA" id="ARBA00022777"/>
    </source>
</evidence>
<evidence type="ECO:0000256" key="5">
    <source>
        <dbReference type="SAM" id="Phobius"/>
    </source>
</evidence>
<evidence type="ECO:0000256" key="2">
    <source>
        <dbReference type="ARBA" id="ARBA00022741"/>
    </source>
</evidence>
<feature type="transmembrane region" description="Helical" evidence="5">
    <location>
        <begin position="321"/>
        <end position="340"/>
    </location>
</feature>
<keyword evidence="8" id="KW-1185">Reference proteome</keyword>
<dbReference type="Proteomes" id="UP001228044">
    <property type="component" value="Unassembled WGS sequence"/>
</dbReference>
<reference evidence="7 8" key="1">
    <citation type="submission" date="2023-06" db="EMBL/GenBank/DDBJ databases">
        <title>Pelomonas sp. PFR6 16S ribosomal RNA gene Genome sequencing and assembly.</title>
        <authorList>
            <person name="Woo H."/>
        </authorList>
    </citation>
    <scope>NUCLEOTIDE SEQUENCE [LARGE SCALE GENOMIC DNA]</scope>
    <source>
        <strain evidence="7 8">PFR6</strain>
    </source>
</reference>
<dbReference type="PROSITE" id="PS50011">
    <property type="entry name" value="PROTEIN_KINASE_DOM"/>
    <property type="match status" value="1"/>
</dbReference>
<dbReference type="SUPFAM" id="SSF56112">
    <property type="entry name" value="Protein kinase-like (PK-like)"/>
    <property type="match status" value="1"/>
</dbReference>
<feature type="domain" description="Protein kinase" evidence="6">
    <location>
        <begin position="11"/>
        <end position="280"/>
    </location>
</feature>
<dbReference type="RefSeq" id="WP_290357937.1">
    <property type="nucleotide sequence ID" value="NZ_JAUHHC010000001.1"/>
</dbReference>
<evidence type="ECO:0000313" key="7">
    <source>
        <dbReference type="EMBL" id="MDN3919640.1"/>
    </source>
</evidence>
<sequence length="344" mass="35953">MRMPELALPPAAAMPLLGEGLALGVWRLTQPLHACDGGQWYGAQHALAADRSAAVLVLHRSERAADQMLRYADQAGELGQLQHAGIRVPSDSGVTAAGQPYLILEPVDGRPILLAGSGLPLRERLQLVVQLCEALRYAHQQGWLLAELDPAMLWVDAQQHLHLMGLGLAHMPDPADPFERGSGLLAAPGYQAPERLAGEPASLTTEVYGLGVLLCSLVDGRQPAELGDGIEDASLAAAWPSLGMAERISLDALLRKAVAPQPAKRHPSAEALADDLRAWLAGDGHSALALTPMPAPAAAGTIAVESAVPAWPHSVAGPRRWLLGGLAIAALIAAAAAARLHGLL</sequence>
<organism evidence="7 8">
    <name type="scientific">Roseateles violae</name>
    <dbReference type="NCBI Taxonomy" id="3058042"/>
    <lineage>
        <taxon>Bacteria</taxon>
        <taxon>Pseudomonadati</taxon>
        <taxon>Pseudomonadota</taxon>
        <taxon>Betaproteobacteria</taxon>
        <taxon>Burkholderiales</taxon>
        <taxon>Sphaerotilaceae</taxon>
        <taxon>Roseateles</taxon>
    </lineage>
</organism>
<keyword evidence="3" id="KW-0418">Kinase</keyword>
<dbReference type="Gene3D" id="1.10.510.10">
    <property type="entry name" value="Transferase(Phosphotransferase) domain 1"/>
    <property type="match status" value="1"/>
</dbReference>
<evidence type="ECO:0000256" key="4">
    <source>
        <dbReference type="ARBA" id="ARBA00022840"/>
    </source>
</evidence>
<accession>A0ABT8DML5</accession>
<keyword evidence="5" id="KW-1133">Transmembrane helix</keyword>
<comment type="caution">
    <text evidence="7">The sequence shown here is derived from an EMBL/GenBank/DDBJ whole genome shotgun (WGS) entry which is preliminary data.</text>
</comment>
<dbReference type="SMART" id="SM00220">
    <property type="entry name" value="S_TKc"/>
    <property type="match status" value="1"/>
</dbReference>
<keyword evidence="5" id="KW-0812">Transmembrane</keyword>
<protein>
    <recommendedName>
        <fullName evidence="6">Protein kinase domain-containing protein</fullName>
    </recommendedName>
</protein>
<dbReference type="PANTHER" id="PTHR43289:SF6">
    <property type="entry name" value="SERINE_THREONINE-PROTEIN KINASE NEKL-3"/>
    <property type="match status" value="1"/>
</dbReference>
<keyword evidence="4" id="KW-0067">ATP-binding</keyword>